<evidence type="ECO:0000256" key="2">
    <source>
        <dbReference type="ARBA" id="ARBA00022692"/>
    </source>
</evidence>
<evidence type="ECO:0000313" key="15">
    <source>
        <dbReference type="Proteomes" id="UP000796761"/>
    </source>
</evidence>
<evidence type="ECO:0000256" key="1">
    <source>
        <dbReference type="ARBA" id="ARBA00004141"/>
    </source>
</evidence>
<feature type="transmembrane region" description="Helical" evidence="11">
    <location>
        <begin position="199"/>
        <end position="216"/>
    </location>
</feature>
<dbReference type="PROSITE" id="PS50261">
    <property type="entry name" value="G_PROTEIN_RECEP_F2_4"/>
    <property type="match status" value="1"/>
</dbReference>
<keyword evidence="2 11" id="KW-0812">Transmembrane</keyword>
<feature type="transmembrane region" description="Helical" evidence="11">
    <location>
        <begin position="77"/>
        <end position="94"/>
    </location>
</feature>
<evidence type="ECO:0000256" key="10">
    <source>
        <dbReference type="ARBA" id="ARBA00023180"/>
    </source>
</evidence>
<feature type="transmembrane region" description="Helical" evidence="11">
    <location>
        <begin position="236"/>
        <end position="256"/>
    </location>
</feature>
<dbReference type="EMBL" id="SWJQ01002007">
    <property type="protein sequence ID" value="TRZ07049.1"/>
    <property type="molecule type" value="Genomic_DNA"/>
</dbReference>
<dbReference type="Gene3D" id="2.60.220.50">
    <property type="match status" value="1"/>
</dbReference>
<protein>
    <submittedName>
        <fullName evidence="14">Uncharacterized protein</fullName>
    </submittedName>
</protein>
<evidence type="ECO:0000256" key="7">
    <source>
        <dbReference type="ARBA" id="ARBA00022989"/>
    </source>
</evidence>
<keyword evidence="10" id="KW-0325">Glycoprotein</keyword>
<dbReference type="OrthoDB" id="9398488at2759"/>
<proteinExistence type="predicted"/>
<gene>
    <name evidence="14" type="ORF">HGM15179_020057</name>
</gene>
<dbReference type="GO" id="GO:0007155">
    <property type="term" value="P:cell adhesion"/>
    <property type="evidence" value="ECO:0007669"/>
    <property type="project" value="UniProtKB-KW"/>
</dbReference>
<feature type="non-terminal residue" evidence="14">
    <location>
        <position position="1"/>
    </location>
</feature>
<keyword evidence="4" id="KW-0677">Repeat</keyword>
<evidence type="ECO:0000256" key="8">
    <source>
        <dbReference type="ARBA" id="ARBA00023136"/>
    </source>
</evidence>
<feature type="domain" description="G-protein coupled receptors family 2 profile 2" evidence="13">
    <location>
        <begin position="164"/>
        <end position="350"/>
    </location>
</feature>
<feature type="domain" description="GAIN-B" evidence="12">
    <location>
        <begin position="19"/>
        <end position="159"/>
    </location>
</feature>
<feature type="transmembrane region" description="Helical" evidence="11">
    <location>
        <begin position="309"/>
        <end position="331"/>
    </location>
</feature>
<dbReference type="Pfam" id="PF00002">
    <property type="entry name" value="7tm_2"/>
    <property type="match status" value="2"/>
</dbReference>
<comment type="subcellular location">
    <subcellularLocation>
        <location evidence="1">Membrane</location>
        <topology evidence="1">Multi-pass membrane protein</topology>
    </subcellularLocation>
</comment>
<name>A0A8K1D703_9PASS</name>
<dbReference type="Pfam" id="PF01825">
    <property type="entry name" value="GPS"/>
    <property type="match status" value="1"/>
</dbReference>
<evidence type="ECO:0000259" key="12">
    <source>
        <dbReference type="PROSITE" id="PS50221"/>
    </source>
</evidence>
<dbReference type="GO" id="GO:0007166">
    <property type="term" value="P:cell surface receptor signaling pathway"/>
    <property type="evidence" value="ECO:0007669"/>
    <property type="project" value="InterPro"/>
</dbReference>
<dbReference type="GO" id="GO:0004930">
    <property type="term" value="F:G protein-coupled receptor activity"/>
    <property type="evidence" value="ECO:0007669"/>
    <property type="project" value="InterPro"/>
</dbReference>
<feature type="transmembrane region" description="Helical" evidence="11">
    <location>
        <begin position="46"/>
        <end position="65"/>
    </location>
</feature>
<dbReference type="PANTHER" id="PTHR12011:SF348">
    <property type="entry name" value="ADHESION G PROTEIN-COUPLED RECEPTOR E5"/>
    <property type="match status" value="1"/>
</dbReference>
<sequence>MSPQDHWLLDLVTQVALGLSLVMSQVSQVSPCPPQDHWLLDLVTQVALGLSVVALVASAVTFALCRALGPLRATLHLHLSLSLLGGHLAFLLGIDRAHQPDPELGGRVLCAFWNPREGRWDTGGCRVEPPKNGGTPPGTDCACDHLTSFAVLLAFNEIQDHWLLDLVTQVALGLSVVALVASAVTFALCRALGPLRATLHLHLSLSLLGGHLAFLLGIDRAHQPVACTVTAVTLHLSYLCAFSWMALQGLHLHVLLVQVFPPAWLRRWHLLLMGYIPPVVIVAVSAAVFPGGYGTDQYCWLSLDRGFRWSFQGPVIAITVVNAIILVVTLWKLVKKFHEVNPDMGHLRRI</sequence>
<dbReference type="InterPro" id="IPR046338">
    <property type="entry name" value="GAIN_dom_sf"/>
</dbReference>
<keyword evidence="9" id="KW-1015">Disulfide bond</keyword>
<dbReference type="AlphaFoldDB" id="A0A8K1D703"/>
<feature type="transmembrane region" description="Helical" evidence="11">
    <location>
        <begin position="170"/>
        <end position="192"/>
    </location>
</feature>
<dbReference type="InterPro" id="IPR057244">
    <property type="entry name" value="GAIN_B"/>
</dbReference>
<comment type="caution">
    <text evidence="14">The sequence shown here is derived from an EMBL/GenBank/DDBJ whole genome shotgun (WGS) entry which is preliminary data.</text>
</comment>
<keyword evidence="7 11" id="KW-1133">Transmembrane helix</keyword>
<keyword evidence="15" id="KW-1185">Reference proteome</keyword>
<dbReference type="SMART" id="SM00303">
    <property type="entry name" value="GPS"/>
    <property type="match status" value="1"/>
</dbReference>
<dbReference type="InterPro" id="IPR003056">
    <property type="entry name" value="GPCR_2_ADGRE2_ADGRE5"/>
</dbReference>
<accession>A0A8K1D703</accession>
<dbReference type="InterPro" id="IPR000203">
    <property type="entry name" value="GPS"/>
</dbReference>
<feature type="transmembrane region" description="Helical" evidence="11">
    <location>
        <begin position="268"/>
        <end position="289"/>
    </location>
</feature>
<dbReference type="GO" id="GO:0005886">
    <property type="term" value="C:plasma membrane"/>
    <property type="evidence" value="ECO:0007669"/>
    <property type="project" value="TreeGrafter"/>
</dbReference>
<dbReference type="PRINTS" id="PR00249">
    <property type="entry name" value="GPCRSECRETIN"/>
</dbReference>
<dbReference type="Gene3D" id="1.20.1070.10">
    <property type="entry name" value="Rhodopsin 7-helix transmembrane proteins"/>
    <property type="match status" value="1"/>
</dbReference>
<evidence type="ECO:0000313" key="14">
    <source>
        <dbReference type="EMBL" id="TRZ07049.1"/>
    </source>
</evidence>
<evidence type="ECO:0000259" key="13">
    <source>
        <dbReference type="PROSITE" id="PS50261"/>
    </source>
</evidence>
<dbReference type="PANTHER" id="PTHR12011">
    <property type="entry name" value="ADHESION G-PROTEIN COUPLED RECEPTOR"/>
    <property type="match status" value="1"/>
</dbReference>
<dbReference type="Proteomes" id="UP000796761">
    <property type="component" value="Unassembled WGS sequence"/>
</dbReference>
<keyword evidence="3" id="KW-0732">Signal</keyword>
<organism evidence="14 15">
    <name type="scientific">Zosterops borbonicus</name>
    <dbReference type="NCBI Taxonomy" id="364589"/>
    <lineage>
        <taxon>Eukaryota</taxon>
        <taxon>Metazoa</taxon>
        <taxon>Chordata</taxon>
        <taxon>Craniata</taxon>
        <taxon>Vertebrata</taxon>
        <taxon>Euteleostomi</taxon>
        <taxon>Archelosauria</taxon>
        <taxon>Archosauria</taxon>
        <taxon>Dinosauria</taxon>
        <taxon>Saurischia</taxon>
        <taxon>Theropoda</taxon>
        <taxon>Coelurosauria</taxon>
        <taxon>Aves</taxon>
        <taxon>Neognathae</taxon>
        <taxon>Neoaves</taxon>
        <taxon>Telluraves</taxon>
        <taxon>Australaves</taxon>
        <taxon>Passeriformes</taxon>
        <taxon>Sylvioidea</taxon>
        <taxon>Zosteropidae</taxon>
        <taxon>Zosterops</taxon>
    </lineage>
</organism>
<dbReference type="PROSITE" id="PS50221">
    <property type="entry name" value="GAIN_B"/>
    <property type="match status" value="1"/>
</dbReference>
<evidence type="ECO:0000256" key="3">
    <source>
        <dbReference type="ARBA" id="ARBA00022729"/>
    </source>
</evidence>
<evidence type="ECO:0000256" key="9">
    <source>
        <dbReference type="ARBA" id="ARBA00023157"/>
    </source>
</evidence>
<keyword evidence="6" id="KW-0130">Cell adhesion</keyword>
<evidence type="ECO:0000256" key="5">
    <source>
        <dbReference type="ARBA" id="ARBA00022837"/>
    </source>
</evidence>
<dbReference type="GO" id="GO:0007189">
    <property type="term" value="P:adenylate cyclase-activating G protein-coupled receptor signaling pathway"/>
    <property type="evidence" value="ECO:0007669"/>
    <property type="project" value="TreeGrafter"/>
</dbReference>
<evidence type="ECO:0000256" key="11">
    <source>
        <dbReference type="SAM" id="Phobius"/>
    </source>
</evidence>
<dbReference type="InterPro" id="IPR017981">
    <property type="entry name" value="GPCR_2-like_7TM"/>
</dbReference>
<dbReference type="InterPro" id="IPR000832">
    <property type="entry name" value="GPCR_2_secretin-like"/>
</dbReference>
<keyword evidence="5" id="KW-0106">Calcium</keyword>
<evidence type="ECO:0000256" key="6">
    <source>
        <dbReference type="ARBA" id="ARBA00022889"/>
    </source>
</evidence>
<evidence type="ECO:0000256" key="4">
    <source>
        <dbReference type="ARBA" id="ARBA00022737"/>
    </source>
</evidence>
<dbReference type="PRINTS" id="PR01278">
    <property type="entry name" value="CD97PROTEIN"/>
</dbReference>
<reference evidence="14" key="1">
    <citation type="submission" date="2019-04" db="EMBL/GenBank/DDBJ databases">
        <title>Genome assembly of Zosterops borbonicus 15179.</title>
        <authorList>
            <person name="Leroy T."/>
            <person name="Anselmetti Y."/>
            <person name="Tilak M.-K."/>
            <person name="Nabholz B."/>
        </authorList>
    </citation>
    <scope>NUCLEOTIDE SEQUENCE</scope>
    <source>
        <strain evidence="14">HGM_15179</strain>
        <tissue evidence="14">Muscle</tissue>
    </source>
</reference>
<keyword evidence="8 11" id="KW-0472">Membrane</keyword>